<feature type="domain" description="DUF7042" evidence="1">
    <location>
        <begin position="131"/>
        <end position="265"/>
    </location>
</feature>
<evidence type="ECO:0000259" key="2">
    <source>
        <dbReference type="Pfam" id="PF23070"/>
    </source>
</evidence>
<dbReference type="VEuPathDB" id="VectorBase:CSON014129"/>
<organism evidence="4">
    <name type="scientific">Culicoides sonorensis</name>
    <name type="common">Biting midge</name>
    <dbReference type="NCBI Taxonomy" id="179676"/>
    <lineage>
        <taxon>Eukaryota</taxon>
        <taxon>Metazoa</taxon>
        <taxon>Ecdysozoa</taxon>
        <taxon>Arthropoda</taxon>
        <taxon>Hexapoda</taxon>
        <taxon>Insecta</taxon>
        <taxon>Pterygota</taxon>
        <taxon>Neoptera</taxon>
        <taxon>Endopterygota</taxon>
        <taxon>Diptera</taxon>
        <taxon>Nematocera</taxon>
        <taxon>Chironomoidea</taxon>
        <taxon>Ceratopogonidae</taxon>
        <taxon>Ceratopogoninae</taxon>
        <taxon>Culicoides</taxon>
        <taxon>Monoculicoides</taxon>
    </lineage>
</organism>
<dbReference type="InterPro" id="IPR055471">
    <property type="entry name" value="DUF7043"/>
</dbReference>
<dbReference type="Pfam" id="PF23070">
    <property type="entry name" value="DUF7043"/>
    <property type="match status" value="1"/>
</dbReference>
<reference evidence="4" key="1">
    <citation type="submission" date="2018-07" db="EMBL/GenBank/DDBJ databases">
        <authorList>
            <person name="Quirk P.G."/>
            <person name="Krulwich T.A."/>
        </authorList>
    </citation>
    <scope>NUCLEOTIDE SEQUENCE</scope>
</reference>
<dbReference type="PANTHER" id="PTHR22255">
    <property type="entry name" value="LP06548P"/>
    <property type="match status" value="1"/>
</dbReference>
<dbReference type="OMA" id="AGGCNIN"/>
<dbReference type="PANTHER" id="PTHR22255:SF9">
    <property type="entry name" value="LP06548P"/>
    <property type="match status" value="1"/>
</dbReference>
<gene>
    <name evidence="4" type="primary">CSON014129</name>
</gene>
<dbReference type="EMBL" id="UFQT01000765">
    <property type="protein sequence ID" value="SSX27054.1"/>
    <property type="molecule type" value="Genomic_DNA"/>
</dbReference>
<accession>A0A336M9N1</accession>
<feature type="domain" description="DUF7044" evidence="3">
    <location>
        <begin position="3"/>
        <end position="49"/>
    </location>
</feature>
<dbReference type="Pfam" id="PF23069">
    <property type="entry name" value="DUF7042"/>
    <property type="match status" value="1"/>
</dbReference>
<sequence>MLSNRGKCVASDGDKYLLSNGGCHRCVVIYEKHKNVLQYKESECLDQYEGNANPAPMPMRSILKSDHNSRVGGAHPNMNGHSRLSSSDQFLFINDDSSDCPGCKNRETLQFLCEQIPGDALLFSMFKENSEPVKCPLKGPFTFTYNRGHGECKNPISNIESCTEDSRLLLSFQACPDVPGTESTVEELTCLATWKDGNARYLVGLVTHHHATSNEERYRCFVYEKIQPSMGGASKDAEYKLAQSGDATCNGLESAEVGSRIMTLRKAQPTERCDFPTWFKGPKHWHALMGNAGYVFHPSDGSMHILKQSGYMETRALCEQINKQTEDEMQAVVHYTTGCKSGFMCMIFYRRDTYVAEIQMGKPASRVEDACALDHFDTSKIPHVTLLATNASPDKCLMDGSYRIRGRIGPPYMSSRHKRGHAHHHHDTYHRRHGTLSFRNSEESEQLWQSAGRSLSPRHRRAISQEIEIVEDPVGTGTDIEVRSKRDSPGCTINYNSNRRLRIGCTRHDVIDMTPSCSDEGDEEYLCHGQWQENSTTFIVAKHVGSSHGVCITFKQNPDGATGNLIVGDSCFRSNPNQLTPSDRHLVSNITSFSTCSDTSSSIATQINVFSIVFCVLLSSFFASR</sequence>
<evidence type="ECO:0000259" key="3">
    <source>
        <dbReference type="Pfam" id="PF23071"/>
    </source>
</evidence>
<protein>
    <submittedName>
        <fullName evidence="4">CSON014129 protein</fullName>
    </submittedName>
</protein>
<proteinExistence type="predicted"/>
<dbReference type="GO" id="GO:0061909">
    <property type="term" value="P:autophagosome-lysosome fusion"/>
    <property type="evidence" value="ECO:0007669"/>
    <property type="project" value="TreeGrafter"/>
</dbReference>
<dbReference type="AlphaFoldDB" id="A0A336M9N1"/>
<name>A0A336M9N1_CULSO</name>
<evidence type="ECO:0000313" key="4">
    <source>
        <dbReference type="EMBL" id="SSX27054.1"/>
    </source>
</evidence>
<dbReference type="InterPro" id="IPR055470">
    <property type="entry name" value="DUF7042"/>
</dbReference>
<feature type="domain" description="DUF7043" evidence="2">
    <location>
        <begin position="270"/>
        <end position="379"/>
    </location>
</feature>
<evidence type="ECO:0000259" key="1">
    <source>
        <dbReference type="Pfam" id="PF23069"/>
    </source>
</evidence>
<dbReference type="Pfam" id="PF23071">
    <property type="entry name" value="DUF7044"/>
    <property type="match status" value="1"/>
</dbReference>
<dbReference type="InterPro" id="IPR055472">
    <property type="entry name" value="DUF7044"/>
</dbReference>